<feature type="binding site" evidence="8">
    <location>
        <position position="435"/>
    </location>
    <ligand>
        <name>substrate</name>
        <note>ligand shared between dimeric partners</note>
    </ligand>
</feature>
<dbReference type="InterPro" id="IPR006113">
    <property type="entry name" value="6PGDH_Gnd/GntZ"/>
</dbReference>
<evidence type="ECO:0000256" key="2">
    <source>
        <dbReference type="ARBA" id="ARBA00008419"/>
    </source>
</evidence>
<dbReference type="GO" id="GO:0004616">
    <property type="term" value="F:phosphogluconate dehydrogenase (decarboxylating) activity"/>
    <property type="evidence" value="ECO:0007669"/>
    <property type="project" value="UniProtKB-EC"/>
</dbReference>
<feature type="binding site" evidence="8">
    <location>
        <position position="441"/>
    </location>
    <ligand>
        <name>substrate</name>
        <note>ligand shared between dimeric partners</note>
    </ligand>
</feature>
<comment type="similarity">
    <text evidence="2 6 9">Belongs to the 6-phosphogluconate dehydrogenase family.</text>
</comment>
<comment type="catalytic activity">
    <reaction evidence="6 9">
        <text>6-phospho-D-gluconate + NADP(+) = D-ribulose 5-phosphate + CO2 + NADPH</text>
        <dbReference type="Rhea" id="RHEA:10116"/>
        <dbReference type="ChEBI" id="CHEBI:16526"/>
        <dbReference type="ChEBI" id="CHEBI:57783"/>
        <dbReference type="ChEBI" id="CHEBI:58121"/>
        <dbReference type="ChEBI" id="CHEBI:58349"/>
        <dbReference type="ChEBI" id="CHEBI:58759"/>
        <dbReference type="EC" id="1.1.1.44"/>
    </reaction>
</comment>
<accession>A0AAV0JXW6</accession>
<dbReference type="SMART" id="SM01350">
    <property type="entry name" value="6PGD"/>
    <property type="match status" value="1"/>
</dbReference>
<dbReference type="PIRSF" id="PIRSF000109">
    <property type="entry name" value="6PGD"/>
    <property type="match status" value="1"/>
</dbReference>
<dbReference type="FunFam" id="3.40.50.720:FF:000007">
    <property type="entry name" value="6-phosphogluconate dehydrogenase, decarboxylating"/>
    <property type="match status" value="1"/>
</dbReference>
<keyword evidence="3 6" id="KW-0560">Oxidoreductase</keyword>
<feature type="binding site" description="in other chain" evidence="8">
    <location>
        <position position="180"/>
    </location>
    <ligand>
        <name>substrate</name>
        <note>ligand shared between dimeric partners</note>
    </ligand>
</feature>
<feature type="binding site" description="in other chain" evidence="8">
    <location>
        <begin position="118"/>
        <end position="120"/>
    </location>
    <ligand>
        <name>substrate</name>
        <note>ligand shared between dimeric partners</note>
    </ligand>
</feature>
<evidence type="ECO:0000256" key="8">
    <source>
        <dbReference type="PIRSR" id="PIRSR000109-2"/>
    </source>
</evidence>
<dbReference type="InterPro" id="IPR013328">
    <property type="entry name" value="6PGD_dom2"/>
</dbReference>
<feature type="binding site" description="in other chain" evidence="8">
    <location>
        <begin position="175"/>
        <end position="176"/>
    </location>
    <ligand>
        <name>substrate</name>
        <note>ligand shared between dimeric partners</note>
    </ligand>
</feature>
<proteinExistence type="inferred from homology"/>
<comment type="subunit">
    <text evidence="6">Homodimer.</text>
</comment>
<dbReference type="InterPro" id="IPR036291">
    <property type="entry name" value="NAD(P)-bd_dom_sf"/>
</dbReference>
<dbReference type="Gene3D" id="3.40.50.720">
    <property type="entry name" value="NAD(P)-binding Rossmann-like Domain"/>
    <property type="match status" value="1"/>
</dbReference>
<feature type="binding site" description="in other chain" evidence="8">
    <location>
        <position position="277"/>
    </location>
    <ligand>
        <name>substrate</name>
        <note>ligand shared between dimeric partners</note>
    </ligand>
</feature>
<dbReference type="NCBIfam" id="NF006765">
    <property type="entry name" value="PRK09287.1"/>
    <property type="match status" value="1"/>
</dbReference>
<dbReference type="SUPFAM" id="SSF51735">
    <property type="entry name" value="NAD(P)-binding Rossmann-fold domains"/>
    <property type="match status" value="1"/>
</dbReference>
<feature type="active site" description="Proton acceptor" evidence="7">
    <location>
        <position position="172"/>
    </location>
</feature>
<dbReference type="PANTHER" id="PTHR11811">
    <property type="entry name" value="6-PHOSPHOGLUCONATE DEHYDROGENASE"/>
    <property type="match status" value="1"/>
</dbReference>
<keyword evidence="5 6" id="KW-0570">Pentose shunt</keyword>
<dbReference type="Pfam" id="PF00393">
    <property type="entry name" value="6PGD"/>
    <property type="match status" value="1"/>
</dbReference>
<dbReference type="Gene3D" id="1.20.5.320">
    <property type="entry name" value="6-Phosphogluconate Dehydrogenase, domain 3"/>
    <property type="match status" value="1"/>
</dbReference>
<feature type="binding site" description="in other chain" evidence="8">
    <location>
        <position position="92"/>
    </location>
    <ligand>
        <name>substrate</name>
        <note>ligand shared between dimeric partners</note>
    </ligand>
</feature>
<feature type="active site" description="Proton donor" evidence="7">
    <location>
        <position position="179"/>
    </location>
</feature>
<dbReference type="InterPro" id="IPR006115">
    <property type="entry name" value="6PGDH_NADP-bd"/>
</dbReference>
<dbReference type="AlphaFoldDB" id="A0AAV0JXW6"/>
<evidence type="ECO:0000256" key="9">
    <source>
        <dbReference type="RuleBase" id="RU000485"/>
    </source>
</evidence>
<comment type="function">
    <text evidence="6">Catalyzes the oxidative decarboxylation of 6-phosphogluconate to ribulose 5-phosphate and CO(2), with concomitant reduction of NADP to NADPH.</text>
</comment>
<dbReference type="EMBL" id="CAMGYJ010000005">
    <property type="protein sequence ID" value="CAI0414789.1"/>
    <property type="molecule type" value="Genomic_DNA"/>
</dbReference>
<protein>
    <recommendedName>
        <fullName evidence="6 9">6-phosphogluconate dehydrogenase, decarboxylating</fullName>
        <ecNumber evidence="6 9">1.1.1.44</ecNumber>
    </recommendedName>
</protein>
<keyword evidence="6 9" id="KW-0521">NADP</keyword>
<name>A0AAV0JXW6_9ROSI</name>
<keyword evidence="12" id="KW-1185">Reference proteome</keyword>
<dbReference type="Gene3D" id="1.10.1040.10">
    <property type="entry name" value="N-(1-d-carboxylethyl)-l-norvaline Dehydrogenase, domain 2"/>
    <property type="match status" value="1"/>
</dbReference>
<dbReference type="GO" id="GO:0050661">
    <property type="term" value="F:NADP binding"/>
    <property type="evidence" value="ECO:0007669"/>
    <property type="project" value="InterPro"/>
</dbReference>
<evidence type="ECO:0000313" key="11">
    <source>
        <dbReference type="EMBL" id="CAI0414789.1"/>
    </source>
</evidence>
<dbReference type="InterPro" id="IPR008927">
    <property type="entry name" value="6-PGluconate_DH-like_C_sf"/>
</dbReference>
<dbReference type="FunFam" id="1.20.5.320:FF:000001">
    <property type="entry name" value="6-phosphogluconate dehydrogenase, decarboxylating"/>
    <property type="match status" value="1"/>
</dbReference>
<evidence type="ECO:0000256" key="4">
    <source>
        <dbReference type="ARBA" id="ARBA00023064"/>
    </source>
</evidence>
<dbReference type="Proteomes" id="UP001154282">
    <property type="component" value="Unassembled WGS sequence"/>
</dbReference>
<evidence type="ECO:0000259" key="10">
    <source>
        <dbReference type="SMART" id="SM01350"/>
    </source>
</evidence>
<comment type="pathway">
    <text evidence="1 6 9">Carbohydrate degradation; pentose phosphate pathway; D-ribulose 5-phosphate from D-glucose 6-phosphate (oxidative stage): step 3/3.</text>
</comment>
<feature type="domain" description="6-phosphogluconate dehydrogenase C-terminal" evidence="10">
    <location>
        <begin position="168"/>
        <end position="457"/>
    </location>
</feature>
<dbReference type="FunFam" id="1.10.1040.10:FF:000002">
    <property type="entry name" value="6-phosphogluconate dehydrogenase, decarboxylating"/>
    <property type="match status" value="1"/>
</dbReference>
<dbReference type="EC" id="1.1.1.44" evidence="6 9"/>
<evidence type="ECO:0000256" key="3">
    <source>
        <dbReference type="ARBA" id="ARBA00023002"/>
    </source>
</evidence>
<dbReference type="GO" id="GO:0006098">
    <property type="term" value="P:pentose-phosphate shunt"/>
    <property type="evidence" value="ECO:0007669"/>
    <property type="project" value="UniProtKB-KW"/>
</dbReference>
<dbReference type="Pfam" id="PF03446">
    <property type="entry name" value="NAD_binding_2"/>
    <property type="match status" value="1"/>
</dbReference>
<keyword evidence="4 9" id="KW-0311">Gluconate utilization</keyword>
<dbReference type="GO" id="GO:0019521">
    <property type="term" value="P:D-gluconate metabolic process"/>
    <property type="evidence" value="ECO:0007669"/>
    <property type="project" value="UniProtKB-KW"/>
</dbReference>
<dbReference type="PRINTS" id="PR00076">
    <property type="entry name" value="6PGDHDRGNASE"/>
</dbReference>
<evidence type="ECO:0000313" key="12">
    <source>
        <dbReference type="Proteomes" id="UP001154282"/>
    </source>
</evidence>
<evidence type="ECO:0000256" key="6">
    <source>
        <dbReference type="PIRNR" id="PIRNR000109"/>
    </source>
</evidence>
<comment type="caution">
    <text evidence="11">The sequence shown here is derived from an EMBL/GenBank/DDBJ whole genome shotgun (WGS) entry which is preliminary data.</text>
</comment>
<feature type="binding site" description="in other chain" evidence="8">
    <location>
        <position position="250"/>
    </location>
    <ligand>
        <name>substrate</name>
        <note>ligand shared between dimeric partners</note>
    </ligand>
</feature>
<organism evidence="11 12">
    <name type="scientific">Linum tenue</name>
    <dbReference type="NCBI Taxonomy" id="586396"/>
    <lineage>
        <taxon>Eukaryota</taxon>
        <taxon>Viridiplantae</taxon>
        <taxon>Streptophyta</taxon>
        <taxon>Embryophyta</taxon>
        <taxon>Tracheophyta</taxon>
        <taxon>Spermatophyta</taxon>
        <taxon>Magnoliopsida</taxon>
        <taxon>eudicotyledons</taxon>
        <taxon>Gunneridae</taxon>
        <taxon>Pentapetalae</taxon>
        <taxon>rosids</taxon>
        <taxon>fabids</taxon>
        <taxon>Malpighiales</taxon>
        <taxon>Linaceae</taxon>
        <taxon>Linum</taxon>
    </lineage>
</organism>
<evidence type="ECO:0000256" key="5">
    <source>
        <dbReference type="ARBA" id="ARBA00023126"/>
    </source>
</evidence>
<sequence length="472" mass="51800">MGQNLALNIAEKGFPISVYNRTTSKVDETLQRAQNEGPFPLSGHYTPRDFVLSLQRPRSVIILVKAGSPVDQTIAALSEHMESGDCIIDGGNEWYENTERRIQEVSNRGILYLGMGVSGGEEGARNGPSLMPGGSFEAYNNIKDILEKVAAQVEDGPCVTYIGEGGAGNFVKMVHNGIEYGDMQLISEAYDVLKNVGGLSNEELGEIFGEWNRGELESFLIEITSDIFKVKDDLADGELVDKILDKTGMKGTGKWTVQQAAELSVAAPTIAASLDCRYLSGLKEERENAAEILKEAGLKEEVGAKRLIDDVRQALYASKICSYAQGMNLLRAKSIEKGWNLNLGEMARIWKGGCIIRAVFLDRIKQAYQRNPNLASLIVDPEFAKEMVQRQAAWRRVVGTAISAGISTPGMCASLAYFDTYRRARLPANLVQAQRDLFGAHTYERVDRPGAFHTEWTKLARNSNAAGVHALN</sequence>
<dbReference type="NCBIfam" id="TIGR00873">
    <property type="entry name" value="gnd"/>
    <property type="match status" value="1"/>
</dbReference>
<dbReference type="InterPro" id="IPR006183">
    <property type="entry name" value="Pgluconate_DH"/>
</dbReference>
<dbReference type="SUPFAM" id="SSF48179">
    <property type="entry name" value="6-phosphogluconate dehydrogenase C-terminal domain-like"/>
    <property type="match status" value="1"/>
</dbReference>
<evidence type="ECO:0000256" key="7">
    <source>
        <dbReference type="PIRSR" id="PIRSR000109-1"/>
    </source>
</evidence>
<evidence type="ECO:0000256" key="1">
    <source>
        <dbReference type="ARBA" id="ARBA00004874"/>
    </source>
</evidence>
<dbReference type="InterPro" id="IPR006114">
    <property type="entry name" value="6PGDH_C"/>
</dbReference>
<gene>
    <name evidence="11" type="ORF">LITE_LOCUS16410</name>
</gene>
<reference evidence="11" key="1">
    <citation type="submission" date="2022-08" db="EMBL/GenBank/DDBJ databases">
        <authorList>
            <person name="Gutierrez-Valencia J."/>
        </authorList>
    </citation>
    <scope>NUCLEOTIDE SEQUENCE</scope>
</reference>